<gene>
    <name evidence="3" type="ORF">Cch01nite_23720</name>
</gene>
<evidence type="ECO:0000313" key="4">
    <source>
        <dbReference type="Proteomes" id="UP000632740"/>
    </source>
</evidence>
<dbReference type="Gene3D" id="1.10.40.40">
    <property type="entry name" value="Deoxyribonucleotidase, domain 2"/>
    <property type="match status" value="1"/>
</dbReference>
<dbReference type="RefSeq" id="WP_203754140.1">
    <property type="nucleotide sequence ID" value="NZ_BONK01000007.1"/>
</dbReference>
<evidence type="ECO:0000313" key="3">
    <source>
        <dbReference type="EMBL" id="GIG21648.1"/>
    </source>
</evidence>
<evidence type="ECO:0000256" key="2">
    <source>
        <dbReference type="PIRSR" id="PIRSR610708-1"/>
    </source>
</evidence>
<protein>
    <submittedName>
        <fullName evidence="3">5'-3'-deoxyribonucleotidase</fullName>
    </submittedName>
</protein>
<reference evidence="3" key="1">
    <citation type="submission" date="2021-01" db="EMBL/GenBank/DDBJ databases">
        <title>Whole genome shotgun sequence of Cellulomonas chitinilytica NBRC 110799.</title>
        <authorList>
            <person name="Komaki H."/>
            <person name="Tamura T."/>
        </authorList>
    </citation>
    <scope>NUCLEOTIDE SEQUENCE</scope>
    <source>
        <strain evidence="3">NBRC 110799</strain>
    </source>
</reference>
<dbReference type="EMBL" id="BONK01000007">
    <property type="protein sequence ID" value="GIG21648.1"/>
    <property type="molecule type" value="Genomic_DNA"/>
</dbReference>
<comment type="caution">
    <text evidence="3">The sequence shown here is derived from an EMBL/GenBank/DDBJ whole genome shotgun (WGS) entry which is preliminary data.</text>
</comment>
<name>A0A919P1N1_9CELL</name>
<organism evidence="3 4">
    <name type="scientific">Cellulomonas chitinilytica</name>
    <dbReference type="NCBI Taxonomy" id="398759"/>
    <lineage>
        <taxon>Bacteria</taxon>
        <taxon>Bacillati</taxon>
        <taxon>Actinomycetota</taxon>
        <taxon>Actinomycetes</taxon>
        <taxon>Micrococcales</taxon>
        <taxon>Cellulomonadaceae</taxon>
        <taxon>Cellulomonas</taxon>
    </lineage>
</organism>
<accession>A0A919P1N1</accession>
<feature type="active site" description="Proton donor" evidence="2">
    <location>
        <position position="15"/>
    </location>
</feature>
<feature type="active site" description="Nucleophile" evidence="2">
    <location>
        <position position="13"/>
    </location>
</feature>
<dbReference type="SFLD" id="SFLDG01145">
    <property type="entry name" value="C1.2.1"/>
    <property type="match status" value="1"/>
</dbReference>
<dbReference type="GO" id="GO:0009223">
    <property type="term" value="P:pyrimidine deoxyribonucleotide catabolic process"/>
    <property type="evidence" value="ECO:0007669"/>
    <property type="project" value="TreeGrafter"/>
</dbReference>
<dbReference type="AlphaFoldDB" id="A0A919P1N1"/>
<evidence type="ECO:0000256" key="1">
    <source>
        <dbReference type="ARBA" id="ARBA00009589"/>
    </source>
</evidence>
<dbReference type="InterPro" id="IPR036412">
    <property type="entry name" value="HAD-like_sf"/>
</dbReference>
<sequence length="194" mass="21378">MNLTGTPPLVLVDMDGVQADLTAAFWAEFERRYPHGPTRADADTSRFWLDTQLDAEWTEAVHAVTTTPGFFATLDPLDGAVEAMNAMLDEGWDVRICTAPLLTNPTCASDKIAWADRVLGDGWGRRVVIAKDKTLVRGDILIDDKPVVDGDWTPTWRHVVFDAPYNQGAPSPFRLTGWAGWRETLTPLLGRAAA</sequence>
<proteinExistence type="inferred from homology"/>
<dbReference type="Gene3D" id="3.40.50.1000">
    <property type="entry name" value="HAD superfamily/HAD-like"/>
    <property type="match status" value="1"/>
</dbReference>
<dbReference type="InterPro" id="IPR023214">
    <property type="entry name" value="HAD_sf"/>
</dbReference>
<dbReference type="InterPro" id="IPR010708">
    <property type="entry name" value="5'(3')-deoxyribonucleotidase"/>
</dbReference>
<comment type="similarity">
    <text evidence="1">Belongs to the 5'(3')-deoxyribonucleotidase family.</text>
</comment>
<dbReference type="PANTHER" id="PTHR16504:SF4">
    <property type="entry name" value="5'(3')-DEOXYRIBONUCLEOTIDASE"/>
    <property type="match status" value="1"/>
</dbReference>
<dbReference type="Pfam" id="PF06941">
    <property type="entry name" value="NT5C"/>
    <property type="match status" value="1"/>
</dbReference>
<dbReference type="SUPFAM" id="SSF56784">
    <property type="entry name" value="HAD-like"/>
    <property type="match status" value="1"/>
</dbReference>
<dbReference type="PANTHER" id="PTHR16504">
    <property type="entry name" value="5'(3')-DEOXYRIBONUCLEOTIDASE"/>
    <property type="match status" value="1"/>
</dbReference>
<keyword evidence="4" id="KW-1185">Reference proteome</keyword>
<dbReference type="Proteomes" id="UP000632740">
    <property type="component" value="Unassembled WGS sequence"/>
</dbReference>
<dbReference type="SFLD" id="SFLDG01126">
    <property type="entry name" value="C1.2:_Nucleotidase_Like"/>
    <property type="match status" value="1"/>
</dbReference>
<dbReference type="GO" id="GO:0008253">
    <property type="term" value="F:5'-nucleotidase activity"/>
    <property type="evidence" value="ECO:0007669"/>
    <property type="project" value="InterPro"/>
</dbReference>
<dbReference type="SFLD" id="SFLDS00003">
    <property type="entry name" value="Haloacid_Dehalogenase"/>
    <property type="match status" value="1"/>
</dbReference>